<keyword evidence="1" id="KW-0812">Transmembrane</keyword>
<keyword evidence="1" id="KW-1133">Transmembrane helix</keyword>
<reference evidence="2" key="1">
    <citation type="journal article" date="2015" name="PeerJ">
        <title>First genomic representation of candidate bacterial phylum KSB3 points to enhanced environmental sensing as a trigger of wastewater bulking.</title>
        <authorList>
            <person name="Sekiguchi Y."/>
            <person name="Ohashi A."/>
            <person name="Parks D.H."/>
            <person name="Yamauchi T."/>
            <person name="Tyson G.W."/>
            <person name="Hugenholtz P."/>
        </authorList>
    </citation>
    <scope>NUCLEOTIDE SEQUENCE [LARGE SCALE GENOMIC DNA]</scope>
</reference>
<dbReference type="STRING" id="1499967.U27_04384"/>
<gene>
    <name evidence="2" type="ORF">U27_04384</name>
</gene>
<evidence type="ECO:0000313" key="2">
    <source>
        <dbReference type="EMBL" id="GAK57417.1"/>
    </source>
</evidence>
<evidence type="ECO:0008006" key="4">
    <source>
        <dbReference type="Google" id="ProtNLM"/>
    </source>
</evidence>
<proteinExistence type="predicted"/>
<keyword evidence="1" id="KW-0472">Membrane</keyword>
<protein>
    <recommendedName>
        <fullName evidence="4">Prepilin-type N-terminal cleavage/methylation domain-containing protein</fullName>
    </recommendedName>
</protein>
<organism evidence="2">
    <name type="scientific">Vecturithrix granuli</name>
    <dbReference type="NCBI Taxonomy" id="1499967"/>
    <lineage>
        <taxon>Bacteria</taxon>
        <taxon>Candidatus Moduliflexota</taxon>
        <taxon>Candidatus Vecturitrichia</taxon>
        <taxon>Candidatus Vecturitrichales</taxon>
        <taxon>Candidatus Vecturitrichaceae</taxon>
        <taxon>Candidatus Vecturithrix</taxon>
    </lineage>
</organism>
<feature type="transmembrane region" description="Helical" evidence="1">
    <location>
        <begin position="13"/>
        <end position="35"/>
    </location>
</feature>
<dbReference type="AlphaFoldDB" id="A0A081BYL2"/>
<name>A0A081BYL2_VECG1</name>
<dbReference type="Proteomes" id="UP000030661">
    <property type="component" value="Unassembled WGS sequence"/>
</dbReference>
<sequence>MKSQEQGLSLVELLIAATILIIALVPLMRVMMYALDTGSRANKITIATNLARDLAEEIRTQAFAEDYVIFNRATGCDYKTNYPVTSNPQCFGLETGEDPAQTRSKGGRIKVFDDVDDYNGWCRGRDCAGGYKPLETFDGHAYNGTEGYPSYHNFTRRVRIHNLDLIARQVASFKRDPFESYTSTNYTQPIKRYLFDNWSTVLIYKSGSTTERATGLSSIKQIEVTVTYDGTDTGNIKVVDVSYVVMPISEY</sequence>
<dbReference type="EMBL" id="DF820466">
    <property type="protein sequence ID" value="GAK57417.1"/>
    <property type="molecule type" value="Genomic_DNA"/>
</dbReference>
<keyword evidence="3" id="KW-1185">Reference proteome</keyword>
<evidence type="ECO:0000313" key="3">
    <source>
        <dbReference type="Proteomes" id="UP000030661"/>
    </source>
</evidence>
<accession>A0A081BYL2</accession>
<evidence type="ECO:0000256" key="1">
    <source>
        <dbReference type="SAM" id="Phobius"/>
    </source>
</evidence>
<dbReference type="HOGENOM" id="CLU_1092653_0_0_0"/>